<evidence type="ECO:0000313" key="2">
    <source>
        <dbReference type="Proteomes" id="UP000294933"/>
    </source>
</evidence>
<evidence type="ECO:0008006" key="3">
    <source>
        <dbReference type="Google" id="ProtNLM"/>
    </source>
</evidence>
<sequence>MDRTVEDKPTIRPVEKPSTTIQTLSPEILAEIFMHCLPTYHDQRPIPNRSQAPWLLGSVCTRWWFVSTSSPDLWSTFMIAKSKRNHYPSIFDATKLCISRSGSRPLFIRITHPRSRNKRVLHREDFLPTILDLIASHSWRWKVIEIDIPGKFGSVILSPFRTGHLPQLVNFTGYITGSLNTKEPLLLSISSVPHLQTFHHVSSDRIRIDFGGQKHHIKILNIRFPKGVGMSLDDLLSCLTYCPFLEELTLPIYEIWPSHHRQEIPSTIELSRLREFSLTWSQNIDPGFLFDILFLPALQVLELSMDMDNDAYADWPHLKVMLTRSRPPLQSLRLFCITMKEQTLIDCISHTPSLVSLYVNGTECTDTTLNFLTMDENINIHSRRICPHLETIDFDSRSHFSTSAMIAMILSRRPRPTNTNICNEMKLKNIIYSSSVADSLTVSSHPEITECMANGLYL</sequence>
<dbReference type="OrthoDB" id="2269034at2759"/>
<dbReference type="EMBL" id="ML170239">
    <property type="protein sequence ID" value="TDL16603.1"/>
    <property type="molecule type" value="Genomic_DNA"/>
</dbReference>
<dbReference type="Gene3D" id="3.80.10.10">
    <property type="entry name" value="Ribonuclease Inhibitor"/>
    <property type="match status" value="1"/>
</dbReference>
<dbReference type="InterPro" id="IPR032675">
    <property type="entry name" value="LRR_dom_sf"/>
</dbReference>
<gene>
    <name evidence="1" type="ORF">BD410DRAFT_795170</name>
</gene>
<accession>A0A4Y7PME0</accession>
<dbReference type="VEuPathDB" id="FungiDB:BD410DRAFT_795170"/>
<organism evidence="1 2">
    <name type="scientific">Rickenella mellea</name>
    <dbReference type="NCBI Taxonomy" id="50990"/>
    <lineage>
        <taxon>Eukaryota</taxon>
        <taxon>Fungi</taxon>
        <taxon>Dikarya</taxon>
        <taxon>Basidiomycota</taxon>
        <taxon>Agaricomycotina</taxon>
        <taxon>Agaricomycetes</taxon>
        <taxon>Hymenochaetales</taxon>
        <taxon>Rickenellaceae</taxon>
        <taxon>Rickenella</taxon>
    </lineage>
</organism>
<proteinExistence type="predicted"/>
<reference evidence="1 2" key="1">
    <citation type="submission" date="2018-06" db="EMBL/GenBank/DDBJ databases">
        <title>A transcriptomic atlas of mushroom development highlights an independent origin of complex multicellularity.</title>
        <authorList>
            <consortium name="DOE Joint Genome Institute"/>
            <person name="Krizsan K."/>
            <person name="Almasi E."/>
            <person name="Merenyi Z."/>
            <person name="Sahu N."/>
            <person name="Viragh M."/>
            <person name="Koszo T."/>
            <person name="Mondo S."/>
            <person name="Kiss B."/>
            <person name="Balint B."/>
            <person name="Kues U."/>
            <person name="Barry K."/>
            <person name="Hegedus J.C."/>
            <person name="Henrissat B."/>
            <person name="Johnson J."/>
            <person name="Lipzen A."/>
            <person name="Ohm R."/>
            <person name="Nagy I."/>
            <person name="Pangilinan J."/>
            <person name="Yan J."/>
            <person name="Xiong Y."/>
            <person name="Grigoriev I.V."/>
            <person name="Hibbett D.S."/>
            <person name="Nagy L.G."/>
        </authorList>
    </citation>
    <scope>NUCLEOTIDE SEQUENCE [LARGE SCALE GENOMIC DNA]</scope>
    <source>
        <strain evidence="1 2">SZMC22713</strain>
    </source>
</reference>
<evidence type="ECO:0000313" key="1">
    <source>
        <dbReference type="EMBL" id="TDL16603.1"/>
    </source>
</evidence>
<dbReference type="AlphaFoldDB" id="A0A4Y7PME0"/>
<keyword evidence="2" id="KW-1185">Reference proteome</keyword>
<protein>
    <recommendedName>
        <fullName evidence="3">F-box domain-containing protein</fullName>
    </recommendedName>
</protein>
<dbReference type="SUPFAM" id="SSF52047">
    <property type="entry name" value="RNI-like"/>
    <property type="match status" value="1"/>
</dbReference>
<dbReference type="STRING" id="50990.A0A4Y7PME0"/>
<name>A0A4Y7PME0_9AGAM</name>
<dbReference type="Proteomes" id="UP000294933">
    <property type="component" value="Unassembled WGS sequence"/>
</dbReference>